<gene>
    <name evidence="2" type="ORF">LOX96_04750</name>
</gene>
<protein>
    <submittedName>
        <fullName evidence="2">Endopeptidase IV</fullName>
    </submittedName>
</protein>
<dbReference type="EMBL" id="JAJKBJ010000003">
    <property type="protein sequence ID" value="MCL9683392.1"/>
    <property type="molecule type" value="Genomic_DNA"/>
</dbReference>
<proteinExistence type="predicted"/>
<feature type="chain" id="PRO_5040730071" evidence="1">
    <location>
        <begin position="28"/>
        <end position="187"/>
    </location>
</feature>
<dbReference type="Proteomes" id="UP001139721">
    <property type="component" value="Unassembled WGS sequence"/>
</dbReference>
<name>A0A9X2IBH2_9GAMM</name>
<keyword evidence="1" id="KW-0732">Signal</keyword>
<dbReference type="RefSeq" id="WP_250419274.1">
    <property type="nucleotide sequence ID" value="NZ_JAJKBJ010000003.1"/>
</dbReference>
<evidence type="ECO:0000313" key="2">
    <source>
        <dbReference type="EMBL" id="MCL9683392.1"/>
    </source>
</evidence>
<organism evidence="2 3">
    <name type="scientific">Legionella maioricensis</name>
    <dbReference type="NCBI Taxonomy" id="2896528"/>
    <lineage>
        <taxon>Bacteria</taxon>
        <taxon>Pseudomonadati</taxon>
        <taxon>Pseudomonadota</taxon>
        <taxon>Gammaproteobacteria</taxon>
        <taxon>Legionellales</taxon>
        <taxon>Legionellaceae</taxon>
        <taxon>Legionella</taxon>
    </lineage>
</organism>
<reference evidence="2" key="1">
    <citation type="submission" date="2021-11" db="EMBL/GenBank/DDBJ databases">
        <title>Legionella maioricencis sp. nov., a new species isolated from hot water samples in Mallorca.</title>
        <authorList>
            <person name="Crespi S."/>
            <person name="Drasar V."/>
            <person name="Salva-Serra F."/>
            <person name="Jaen-Luchoro D."/>
            <person name="Pineiro-Iglesias B."/>
            <person name="Aliaga F."/>
            <person name="Fernandez-Juarez V."/>
            <person name="Coll G."/>
            <person name="Moore E.R.B."/>
            <person name="Bennasar-Figueras A."/>
        </authorList>
    </citation>
    <scope>NUCLEOTIDE SEQUENCE</scope>
    <source>
        <strain evidence="2">HCPI-6</strain>
    </source>
</reference>
<sequence>MNIITKKGAFTISLIVLAGLLSAPTQARSKKNDETREQAALKDNARYPIGCTPVGYQESLKIISLFPGKEGALQSMYFFFNKLPETVSLYQMREKDSEYSTRYNHTIRGNSWAVLATGEPLVKFICTLGDGKTSYGKIVDCAETIKICEYVHVKFGLNNKGNFWIVDSNTRNGAVNEVVHYGIIPGV</sequence>
<keyword evidence="3" id="KW-1185">Reference proteome</keyword>
<evidence type="ECO:0000256" key="1">
    <source>
        <dbReference type="SAM" id="SignalP"/>
    </source>
</evidence>
<accession>A0A9X2IBH2</accession>
<feature type="signal peptide" evidence="1">
    <location>
        <begin position="1"/>
        <end position="27"/>
    </location>
</feature>
<dbReference type="AlphaFoldDB" id="A0A9X2IBH2"/>
<evidence type="ECO:0000313" key="3">
    <source>
        <dbReference type="Proteomes" id="UP001139721"/>
    </source>
</evidence>
<comment type="caution">
    <text evidence="2">The sequence shown here is derived from an EMBL/GenBank/DDBJ whole genome shotgun (WGS) entry which is preliminary data.</text>
</comment>